<dbReference type="Gene3D" id="1.10.357.10">
    <property type="entry name" value="Tetracycline Repressor, domain 2"/>
    <property type="match status" value="1"/>
</dbReference>
<organism evidence="4 5">
    <name type="scientific">Mycobacterium spongiae</name>
    <dbReference type="NCBI Taxonomy" id="886343"/>
    <lineage>
        <taxon>Bacteria</taxon>
        <taxon>Bacillati</taxon>
        <taxon>Actinomycetota</taxon>
        <taxon>Actinomycetes</taxon>
        <taxon>Mycobacteriales</taxon>
        <taxon>Mycobacteriaceae</taxon>
        <taxon>Mycobacterium</taxon>
    </lineage>
</organism>
<evidence type="ECO:0000313" key="5">
    <source>
        <dbReference type="Proteomes" id="UP000682202"/>
    </source>
</evidence>
<dbReference type="KEGG" id="mspg:F6B93_06525"/>
<sequence>MTDAPDRRPRDPAARRQAIVEAAGRVIARHGLPKLTHRRVAAEADVPVGSTTYYFRDLDALRDAALGDAATATTRYLAQWRHELDEATDLPTTLARSTADYLADRERNRTLNELYCAATYRPELQRLARLWPEGLVALLEPRIGPRAAAAVTVYLDGAMLHSLITGTPLGTDALADAIARLTANDPTERAR</sequence>
<evidence type="ECO:0000256" key="2">
    <source>
        <dbReference type="PROSITE-ProRule" id="PRU00335"/>
    </source>
</evidence>
<dbReference type="PROSITE" id="PS50977">
    <property type="entry name" value="HTH_TETR_2"/>
    <property type="match status" value="1"/>
</dbReference>
<protein>
    <submittedName>
        <fullName evidence="4">TetR family transcriptional regulator</fullName>
    </submittedName>
</protein>
<dbReference type="Proteomes" id="UP000682202">
    <property type="component" value="Chromosome"/>
</dbReference>
<dbReference type="RefSeq" id="WP_211698360.1">
    <property type="nucleotide sequence ID" value="NZ_CP046600.1"/>
</dbReference>
<evidence type="ECO:0000313" key="4">
    <source>
        <dbReference type="EMBL" id="QUR66793.1"/>
    </source>
</evidence>
<dbReference type="InterPro" id="IPR009057">
    <property type="entry name" value="Homeodomain-like_sf"/>
</dbReference>
<dbReference type="GO" id="GO:0000976">
    <property type="term" value="F:transcription cis-regulatory region binding"/>
    <property type="evidence" value="ECO:0007669"/>
    <property type="project" value="TreeGrafter"/>
</dbReference>
<gene>
    <name evidence="4" type="ORF">F6B93_06525</name>
</gene>
<accession>A0A975PWL3</accession>
<feature type="DNA-binding region" description="H-T-H motif" evidence="2">
    <location>
        <begin position="36"/>
        <end position="55"/>
    </location>
</feature>
<dbReference type="InterPro" id="IPR001647">
    <property type="entry name" value="HTH_TetR"/>
</dbReference>
<evidence type="ECO:0000259" key="3">
    <source>
        <dbReference type="PROSITE" id="PS50977"/>
    </source>
</evidence>
<feature type="domain" description="HTH tetR-type" evidence="3">
    <location>
        <begin position="13"/>
        <end position="73"/>
    </location>
</feature>
<dbReference type="Pfam" id="PF17940">
    <property type="entry name" value="TetR_C_31"/>
    <property type="match status" value="1"/>
</dbReference>
<evidence type="ECO:0000256" key="1">
    <source>
        <dbReference type="ARBA" id="ARBA00023125"/>
    </source>
</evidence>
<dbReference type="PANTHER" id="PTHR30055">
    <property type="entry name" value="HTH-TYPE TRANSCRIPTIONAL REGULATOR RUTR"/>
    <property type="match status" value="1"/>
</dbReference>
<dbReference type="InterPro" id="IPR041583">
    <property type="entry name" value="TetR_C_31"/>
</dbReference>
<name>A0A975PWL3_9MYCO</name>
<dbReference type="SUPFAM" id="SSF46689">
    <property type="entry name" value="Homeodomain-like"/>
    <property type="match status" value="1"/>
</dbReference>
<dbReference type="AlphaFoldDB" id="A0A975PWL3"/>
<dbReference type="Pfam" id="PF00440">
    <property type="entry name" value="TetR_N"/>
    <property type="match status" value="1"/>
</dbReference>
<dbReference type="PANTHER" id="PTHR30055:SF231">
    <property type="entry name" value="TRANSCRIPTIONAL REGULATORY PROTEIN (PROBABLY DEOR-FAMILY)-RELATED"/>
    <property type="match status" value="1"/>
</dbReference>
<keyword evidence="5" id="KW-1185">Reference proteome</keyword>
<proteinExistence type="predicted"/>
<dbReference type="EMBL" id="CP046600">
    <property type="protein sequence ID" value="QUR66793.1"/>
    <property type="molecule type" value="Genomic_DNA"/>
</dbReference>
<dbReference type="InterPro" id="IPR050109">
    <property type="entry name" value="HTH-type_TetR-like_transc_reg"/>
</dbReference>
<reference evidence="4" key="1">
    <citation type="submission" date="2019-12" db="EMBL/GenBank/DDBJ databases">
        <title>Mycobacterium spongiae sp. nov.</title>
        <authorList>
            <person name="Stinear T."/>
        </authorList>
    </citation>
    <scope>NUCLEOTIDE SEQUENCE</scope>
    <source>
        <strain evidence="4">FSD4b-SM</strain>
    </source>
</reference>
<keyword evidence="1 2" id="KW-0238">DNA-binding</keyword>
<dbReference type="GO" id="GO:0003700">
    <property type="term" value="F:DNA-binding transcription factor activity"/>
    <property type="evidence" value="ECO:0007669"/>
    <property type="project" value="TreeGrafter"/>
</dbReference>